<sequence>MNGFWKTTTDASGDYSFAGLTNGTFVFEMSPGIDPGSSQAATISQYARFEQVEITITDTPQTINKALAKSNKKVIGKVVREKTGAAVVGAQTNIGCFGGGFSNAQTDSTGAFTLTSNCTGASFLMVQPPMQGPGGKVVPEVRAVNSNNYQKQIMVQRASKFLL</sequence>
<name>A0A2M6R8Y8_9BACT</name>
<evidence type="ECO:0000313" key="1">
    <source>
        <dbReference type="EMBL" id="PIS06966.1"/>
    </source>
</evidence>
<accession>A0A2M6R8Y8</accession>
<dbReference type="SUPFAM" id="SSF117074">
    <property type="entry name" value="Hypothetical protein PA1324"/>
    <property type="match status" value="1"/>
</dbReference>
<proteinExistence type="predicted"/>
<evidence type="ECO:0000313" key="2">
    <source>
        <dbReference type="Proteomes" id="UP000231162"/>
    </source>
</evidence>
<organism evidence="1 2">
    <name type="scientific">Candidatus Berkelbacteria bacterium CG10_big_fil_rev_8_21_14_0_10_43_14</name>
    <dbReference type="NCBI Taxonomy" id="1974515"/>
    <lineage>
        <taxon>Bacteria</taxon>
        <taxon>Candidatus Berkelbacteria</taxon>
    </lineage>
</organism>
<evidence type="ECO:0008006" key="3">
    <source>
        <dbReference type="Google" id="ProtNLM"/>
    </source>
</evidence>
<protein>
    <recommendedName>
        <fullName evidence="3">SD-repeat containing protein B domain-containing protein</fullName>
    </recommendedName>
</protein>
<gene>
    <name evidence="1" type="ORF">COT79_01825</name>
</gene>
<dbReference type="Proteomes" id="UP000231162">
    <property type="component" value="Unassembled WGS sequence"/>
</dbReference>
<dbReference type="AlphaFoldDB" id="A0A2M6R8Y8"/>
<comment type="caution">
    <text evidence="1">The sequence shown here is derived from an EMBL/GenBank/DDBJ whole genome shotgun (WGS) entry which is preliminary data.</text>
</comment>
<reference evidence="2" key="1">
    <citation type="submission" date="2017-09" db="EMBL/GenBank/DDBJ databases">
        <title>Depth-based differentiation of microbial function through sediment-hosted aquifers and enrichment of novel symbionts in the deep terrestrial subsurface.</title>
        <authorList>
            <person name="Probst A.J."/>
            <person name="Ladd B."/>
            <person name="Jarett J.K."/>
            <person name="Geller-Mcgrath D.E."/>
            <person name="Sieber C.M.K."/>
            <person name="Emerson J.B."/>
            <person name="Anantharaman K."/>
            <person name="Thomas B.C."/>
            <person name="Malmstrom R."/>
            <person name="Stieglmeier M."/>
            <person name="Klingl A."/>
            <person name="Woyke T."/>
            <person name="Ryan C.M."/>
            <person name="Banfield J.F."/>
        </authorList>
    </citation>
    <scope>NUCLEOTIDE SEQUENCE [LARGE SCALE GENOMIC DNA]</scope>
</reference>
<dbReference type="EMBL" id="PEZX01000026">
    <property type="protein sequence ID" value="PIS06966.1"/>
    <property type="molecule type" value="Genomic_DNA"/>
</dbReference>